<dbReference type="SMART" id="SM00471">
    <property type="entry name" value="HDc"/>
    <property type="match status" value="1"/>
</dbReference>
<dbReference type="OrthoDB" id="49429at2"/>
<gene>
    <name evidence="4" type="ORF">AJ81_02870</name>
</gene>
<dbReference type="PATRIC" id="fig|1123384.7.peg.564"/>
<feature type="transmembrane region" description="Helical" evidence="1">
    <location>
        <begin position="135"/>
        <end position="159"/>
    </location>
</feature>
<dbReference type="PaxDb" id="1123384-AJ81_02870"/>
<dbReference type="RefSeq" id="WP_031503891.1">
    <property type="nucleotide sequence ID" value="NC_022795.1"/>
</dbReference>
<dbReference type="InterPro" id="IPR003607">
    <property type="entry name" value="HD/PDEase_dom"/>
</dbReference>
<protein>
    <submittedName>
        <fullName evidence="4">Phosphodiesterase</fullName>
    </submittedName>
</protein>
<dbReference type="InterPro" id="IPR037522">
    <property type="entry name" value="HD_GYP_dom"/>
</dbReference>
<dbReference type="KEGG" id="phy:AJ81_02870"/>
<dbReference type="STRING" id="1123384.AJ81_02870"/>
<feature type="domain" description="HD" evidence="2">
    <location>
        <begin position="244"/>
        <end position="366"/>
    </location>
</feature>
<accession>A0A0X1KPY0</accession>
<feature type="transmembrane region" description="Helical" evidence="1">
    <location>
        <begin position="72"/>
        <end position="97"/>
    </location>
</feature>
<dbReference type="PANTHER" id="PTHR43155:SF2">
    <property type="entry name" value="CYCLIC DI-GMP PHOSPHODIESTERASE PA4108"/>
    <property type="match status" value="1"/>
</dbReference>
<keyword evidence="5" id="KW-1185">Reference proteome</keyword>
<dbReference type="InterPro" id="IPR048430">
    <property type="entry name" value="MASE9"/>
</dbReference>
<evidence type="ECO:0000313" key="5">
    <source>
        <dbReference type="Proteomes" id="UP000077469"/>
    </source>
</evidence>
<dbReference type="Proteomes" id="UP000077469">
    <property type="component" value="Chromosome"/>
</dbReference>
<dbReference type="PANTHER" id="PTHR43155">
    <property type="entry name" value="CYCLIC DI-GMP PHOSPHODIESTERASE PA4108-RELATED"/>
    <property type="match status" value="1"/>
</dbReference>
<name>A0A0X1KPY0_9THEM</name>
<evidence type="ECO:0000259" key="3">
    <source>
        <dbReference type="PROSITE" id="PS51832"/>
    </source>
</evidence>
<evidence type="ECO:0000313" key="4">
    <source>
        <dbReference type="EMBL" id="AJC73322.1"/>
    </source>
</evidence>
<keyword evidence="1" id="KW-1133">Transmembrane helix</keyword>
<proteinExistence type="predicted"/>
<dbReference type="Pfam" id="PF20972">
    <property type="entry name" value="MASE9"/>
    <property type="match status" value="1"/>
</dbReference>
<evidence type="ECO:0000256" key="1">
    <source>
        <dbReference type="SAM" id="Phobius"/>
    </source>
</evidence>
<feature type="domain" description="HD-GYP" evidence="3">
    <location>
        <begin position="222"/>
        <end position="417"/>
    </location>
</feature>
<organism evidence="4 5">
    <name type="scientific">Pseudothermotoga hypogea DSM 11164 = NBRC 106472</name>
    <dbReference type="NCBI Taxonomy" id="1123384"/>
    <lineage>
        <taxon>Bacteria</taxon>
        <taxon>Thermotogati</taxon>
        <taxon>Thermotogota</taxon>
        <taxon>Thermotogae</taxon>
        <taxon>Thermotogales</taxon>
        <taxon>Thermotogaceae</taxon>
        <taxon>Pseudothermotoga</taxon>
    </lineage>
</organism>
<feature type="transmembrane region" description="Helical" evidence="1">
    <location>
        <begin position="104"/>
        <end position="123"/>
    </location>
</feature>
<dbReference type="Gene3D" id="1.10.3210.10">
    <property type="entry name" value="Hypothetical protein af1432"/>
    <property type="match status" value="1"/>
</dbReference>
<evidence type="ECO:0000259" key="2">
    <source>
        <dbReference type="PROSITE" id="PS51831"/>
    </source>
</evidence>
<keyword evidence="1" id="KW-0472">Membrane</keyword>
<dbReference type="AlphaFoldDB" id="A0A0X1KPY0"/>
<dbReference type="EMBL" id="CP007141">
    <property type="protein sequence ID" value="AJC73322.1"/>
    <property type="molecule type" value="Genomic_DNA"/>
</dbReference>
<dbReference type="PROSITE" id="PS51831">
    <property type="entry name" value="HD"/>
    <property type="match status" value="1"/>
</dbReference>
<feature type="transmembrane region" description="Helical" evidence="1">
    <location>
        <begin position="32"/>
        <end position="52"/>
    </location>
</feature>
<dbReference type="SUPFAM" id="SSF109604">
    <property type="entry name" value="HD-domain/PDEase-like"/>
    <property type="match status" value="1"/>
</dbReference>
<dbReference type="CDD" id="cd00077">
    <property type="entry name" value="HDc"/>
    <property type="match status" value="1"/>
</dbReference>
<reference evidence="4 5" key="1">
    <citation type="submission" date="2014-01" db="EMBL/GenBank/DDBJ databases">
        <title>Genome sequencing of Thermotog hypogea.</title>
        <authorList>
            <person name="Zhang X."/>
            <person name="Alvare G."/>
            <person name="Fristensky B."/>
            <person name="Chen L."/>
            <person name="Suen T."/>
            <person name="Chen Q."/>
            <person name="Ma K."/>
        </authorList>
    </citation>
    <scope>NUCLEOTIDE SEQUENCE [LARGE SCALE GENOMIC DNA]</scope>
    <source>
        <strain evidence="4 5">DSM 11164</strain>
    </source>
</reference>
<dbReference type="PROSITE" id="PS51832">
    <property type="entry name" value="HD_GYP"/>
    <property type="match status" value="1"/>
</dbReference>
<dbReference type="InterPro" id="IPR006674">
    <property type="entry name" value="HD_domain"/>
</dbReference>
<keyword evidence="1" id="KW-0812">Transmembrane</keyword>
<sequence length="419" mass="46464">MKKAFLYYSTSLFALYVLSITVLYLNRPAQFGWSFLLFLAFGLASEAIGFWINTNVKSQVRITGGMLINVLAAVVLENASAMLIATASVIFAGLFLVKSKRLTSYLFNVSQIGLSTFVALVTYETLKTESLITNMWLVLLAGSVYMLLNAIQSTFAVYFTGNVGILTSLKLATKSPLLSASLMLPLVAVSYLLYELVGISAIPLVFAILTAIQVGNMFRNEYEQSKLDKLKLMAKSLEMRDSYTSGHSERAAELAYRIAKALGLSEKLCERIKMACTLHDVGKIGIPDYILGKPEKLSDSEFEVIKTHPTKSEQLLKSVKGLREEAKWVRHHHERWDGLGYPDGLSGEQIPLPSRIIAIADIYEALTSDRPYRKAYSKEEAIEMIEQMSGTVLDPRVVDAFLKVIGMNHSGNGKAKERD</sequence>
<feature type="transmembrane region" description="Helical" evidence="1">
    <location>
        <begin position="6"/>
        <end position="25"/>
    </location>
</feature>
<dbReference type="Pfam" id="PF13487">
    <property type="entry name" value="HD_5"/>
    <property type="match status" value="1"/>
</dbReference>